<reference evidence="3" key="1">
    <citation type="journal article" date="2011" name="PLoS Pathog.">
        <title>Comparative genomics yields insights into niche adaptation of plant vascular wilt pathogens.</title>
        <authorList>
            <person name="Klosterman S.J."/>
            <person name="Subbarao K.V."/>
            <person name="Kang S."/>
            <person name="Veronese P."/>
            <person name="Gold S.E."/>
            <person name="Thomma B.P.H.J."/>
            <person name="Chen Z."/>
            <person name="Henrissat B."/>
            <person name="Lee Y.-H."/>
            <person name="Park J."/>
            <person name="Garcia-Pedrajas M.D."/>
            <person name="Barbara D.J."/>
            <person name="Anchieta A."/>
            <person name="de Jonge R."/>
            <person name="Santhanam P."/>
            <person name="Maruthachalam K."/>
            <person name="Atallah Z."/>
            <person name="Amyotte S.G."/>
            <person name="Paz Z."/>
            <person name="Inderbitzin P."/>
            <person name="Hayes R.J."/>
            <person name="Heiman D.I."/>
            <person name="Young S."/>
            <person name="Zeng Q."/>
            <person name="Engels R."/>
            <person name="Galagan J."/>
            <person name="Cuomo C.A."/>
            <person name="Dobinson K.F."/>
            <person name="Ma L.-J."/>
        </authorList>
    </citation>
    <scope>NUCLEOTIDE SEQUENCE [LARGE SCALE GENOMIC DNA]</scope>
    <source>
        <strain evidence="3">VaMs.102 / ATCC MYA-4576 / FGSC 10136</strain>
    </source>
</reference>
<gene>
    <name evidence="2" type="ORF">VDBG_05118</name>
</gene>
<dbReference type="EMBL" id="DS985219">
    <property type="protein sequence ID" value="EEY19009.1"/>
    <property type="molecule type" value="Genomic_DNA"/>
</dbReference>
<feature type="region of interest" description="Disordered" evidence="1">
    <location>
        <begin position="238"/>
        <end position="278"/>
    </location>
</feature>
<feature type="region of interest" description="Disordered" evidence="1">
    <location>
        <begin position="182"/>
        <end position="203"/>
    </location>
</feature>
<dbReference type="eggNOG" id="ENOG502S1DF">
    <property type="taxonomic scope" value="Eukaryota"/>
</dbReference>
<sequence>MSYDYEPRERMRHYTREETRIERGDPRAYADESYLKPHSSRDLVPRRREDSDLSVEDIRRDFPPPGYRDARRTRSAEPGYYDDYRDDRSRRGDYYGDRRTRTGASVYGEEEEVRSRKRVLNQQEKIIAAVAGAALAFGGKELYDRRDAKEHGGDVERNYLTSAALGAAGALAGYQGAEFYNKQSSKNDKSPQGQLVAHRGRDGLVHETYVEEDDKKGSKSFLENALAASGLGAAVKALTGGSSDNKDDNRSRGRGSPDRASRSGSKSGGGNESQVAKVQKAAMASLIAGATEAFRVAKEPGGWKGEKTKRIFTAAAGAAAVDAAQDREKGSKLGLAESVIGGLVGNRVINGSKGNIEADEKTGRSRSRSRARSRSGNDQGSSGKIGRKAAGAAPTRSTAATTIDPARVAAVGVSSIRRGRSLPNSESAMGPDDRDGDRDSRRDDSLQDDRNSRRGPRRYSDDPYDDDYDRGYPPPHGSRDYRDHPRDPRDARDPYDDDRSYASSRRRDRSRRRSRSSASGSDLGDSDDDLKTSRRMRANGVYQSMAAREARQKAVKEGRLSPEEAKKLKAKAMLQDAAQIGLAGLGIKGAMSQLKTAKDKQAECKDWEHQRELRHQKRLERQGRSLDSRGRSRADDWYTPVSRKGTVGLSVQSWPR</sequence>
<protein>
    <submittedName>
        <fullName evidence="2">Uncharacterized protein</fullName>
    </submittedName>
</protein>
<evidence type="ECO:0000313" key="2">
    <source>
        <dbReference type="EMBL" id="EEY19009.1"/>
    </source>
</evidence>
<feature type="compositionally biased region" description="Low complexity" evidence="1">
    <location>
        <begin position="389"/>
        <end position="402"/>
    </location>
</feature>
<feature type="region of interest" description="Disordered" evidence="1">
    <location>
        <begin position="346"/>
        <end position="562"/>
    </location>
</feature>
<dbReference type="KEGG" id="val:VDBG_05118"/>
<evidence type="ECO:0000256" key="1">
    <source>
        <dbReference type="SAM" id="MobiDB-lite"/>
    </source>
</evidence>
<feature type="compositionally biased region" description="Basic residues" evidence="1">
    <location>
        <begin position="364"/>
        <end position="373"/>
    </location>
</feature>
<feature type="compositionally biased region" description="Basic and acidic residues" evidence="1">
    <location>
        <begin position="477"/>
        <end position="500"/>
    </location>
</feature>
<feature type="compositionally biased region" description="Basic and acidic residues" evidence="1">
    <location>
        <begin position="82"/>
        <end position="99"/>
    </location>
</feature>
<dbReference type="GeneID" id="9535761"/>
<dbReference type="OMA" id="MGIKGAI"/>
<feature type="compositionally biased region" description="Basic and acidic residues" evidence="1">
    <location>
        <begin position="431"/>
        <end position="452"/>
    </location>
</feature>
<feature type="compositionally biased region" description="Basic and acidic residues" evidence="1">
    <location>
        <begin position="1"/>
        <end position="75"/>
    </location>
</feature>
<accession>C9SJZ1</accession>
<dbReference type="OrthoDB" id="5407645at2759"/>
<keyword evidence="3" id="KW-1185">Reference proteome</keyword>
<feature type="compositionally biased region" description="Basic and acidic residues" evidence="1">
    <location>
        <begin position="244"/>
        <end position="261"/>
    </location>
</feature>
<dbReference type="Proteomes" id="UP000008698">
    <property type="component" value="Unassembled WGS sequence"/>
</dbReference>
<evidence type="ECO:0000313" key="3">
    <source>
        <dbReference type="Proteomes" id="UP000008698"/>
    </source>
</evidence>
<dbReference type="HOGENOM" id="CLU_013056_0_0_1"/>
<name>C9SJZ1_VERA1</name>
<dbReference type="RefSeq" id="XP_003004005.1">
    <property type="nucleotide sequence ID" value="XM_003003959.1"/>
</dbReference>
<feature type="compositionally biased region" description="Basic and acidic residues" evidence="1">
    <location>
        <begin position="615"/>
        <end position="636"/>
    </location>
</feature>
<proteinExistence type="predicted"/>
<feature type="region of interest" description="Disordered" evidence="1">
    <location>
        <begin position="1"/>
        <end position="99"/>
    </location>
</feature>
<dbReference type="AlphaFoldDB" id="C9SJZ1"/>
<organism evidence="3">
    <name type="scientific">Verticillium alfalfae (strain VaMs.102 / ATCC MYA-4576 / FGSC 10136)</name>
    <name type="common">Verticillium wilt of alfalfa</name>
    <name type="synonym">Verticillium albo-atrum</name>
    <dbReference type="NCBI Taxonomy" id="526221"/>
    <lineage>
        <taxon>Eukaryota</taxon>
        <taxon>Fungi</taxon>
        <taxon>Dikarya</taxon>
        <taxon>Ascomycota</taxon>
        <taxon>Pezizomycotina</taxon>
        <taxon>Sordariomycetes</taxon>
        <taxon>Hypocreomycetidae</taxon>
        <taxon>Glomerellales</taxon>
        <taxon>Plectosphaerellaceae</taxon>
        <taxon>Verticillium</taxon>
    </lineage>
</organism>
<feature type="region of interest" description="Disordered" evidence="1">
    <location>
        <begin position="615"/>
        <end position="642"/>
    </location>
</feature>
<feature type="compositionally biased region" description="Basic residues" evidence="1">
    <location>
        <begin position="504"/>
        <end position="515"/>
    </location>
</feature>
<feature type="compositionally biased region" description="Basic and acidic residues" evidence="1">
    <location>
        <begin position="548"/>
        <end position="562"/>
    </location>
</feature>